<dbReference type="InterPro" id="IPR050121">
    <property type="entry name" value="Cytochrome_P450_monoxygenase"/>
</dbReference>
<dbReference type="GO" id="GO:0005506">
    <property type="term" value="F:iron ion binding"/>
    <property type="evidence" value="ECO:0007669"/>
    <property type="project" value="InterPro"/>
</dbReference>
<dbReference type="AlphaFoldDB" id="A0AAE8N427"/>
<comment type="cofactor">
    <cofactor evidence="1 6">
        <name>heme</name>
        <dbReference type="ChEBI" id="CHEBI:30413"/>
    </cofactor>
</comment>
<evidence type="ECO:0000256" key="1">
    <source>
        <dbReference type="ARBA" id="ARBA00001971"/>
    </source>
</evidence>
<evidence type="ECO:0000256" key="3">
    <source>
        <dbReference type="ARBA" id="ARBA00022617"/>
    </source>
</evidence>
<dbReference type="Proteomes" id="UP001187682">
    <property type="component" value="Unassembled WGS sequence"/>
</dbReference>
<name>A0AAE8N427_9PEZI</name>
<gene>
    <name evidence="8" type="ORF">DNG_07358</name>
</gene>
<proteinExistence type="inferred from homology"/>
<dbReference type="PRINTS" id="PR00385">
    <property type="entry name" value="P450"/>
</dbReference>
<organism evidence="8 9">
    <name type="scientific">Cephalotrichum gorgonifer</name>
    <dbReference type="NCBI Taxonomy" id="2041049"/>
    <lineage>
        <taxon>Eukaryota</taxon>
        <taxon>Fungi</taxon>
        <taxon>Dikarya</taxon>
        <taxon>Ascomycota</taxon>
        <taxon>Pezizomycotina</taxon>
        <taxon>Sordariomycetes</taxon>
        <taxon>Hypocreomycetidae</taxon>
        <taxon>Microascales</taxon>
        <taxon>Microascaceae</taxon>
        <taxon>Cephalotrichum</taxon>
    </lineage>
</organism>
<dbReference type="EMBL" id="ONZQ02000010">
    <property type="protein sequence ID" value="SPO04673.1"/>
    <property type="molecule type" value="Genomic_DNA"/>
</dbReference>
<reference evidence="8" key="1">
    <citation type="submission" date="2018-03" db="EMBL/GenBank/DDBJ databases">
        <authorList>
            <person name="Guldener U."/>
        </authorList>
    </citation>
    <scope>NUCLEOTIDE SEQUENCE</scope>
</reference>
<accession>A0AAE8N427</accession>
<dbReference type="PANTHER" id="PTHR24305">
    <property type="entry name" value="CYTOCHROME P450"/>
    <property type="match status" value="1"/>
</dbReference>
<keyword evidence="7" id="KW-0503">Monooxygenase</keyword>
<keyword evidence="3 6" id="KW-0349">Heme</keyword>
<evidence type="ECO:0000256" key="4">
    <source>
        <dbReference type="ARBA" id="ARBA00022723"/>
    </source>
</evidence>
<dbReference type="InterPro" id="IPR002401">
    <property type="entry name" value="Cyt_P450_E_grp-I"/>
</dbReference>
<dbReference type="GO" id="GO:0016705">
    <property type="term" value="F:oxidoreductase activity, acting on paired donors, with incorporation or reduction of molecular oxygen"/>
    <property type="evidence" value="ECO:0007669"/>
    <property type="project" value="InterPro"/>
</dbReference>
<dbReference type="SUPFAM" id="SSF48264">
    <property type="entry name" value="Cytochrome P450"/>
    <property type="match status" value="1"/>
</dbReference>
<evidence type="ECO:0000313" key="8">
    <source>
        <dbReference type="EMBL" id="SPO04673.1"/>
    </source>
</evidence>
<dbReference type="GO" id="GO:0020037">
    <property type="term" value="F:heme binding"/>
    <property type="evidence" value="ECO:0007669"/>
    <property type="project" value="InterPro"/>
</dbReference>
<feature type="binding site" description="axial binding residue" evidence="6">
    <location>
        <position position="385"/>
    </location>
    <ligand>
        <name>heme</name>
        <dbReference type="ChEBI" id="CHEBI:30413"/>
    </ligand>
    <ligandPart>
        <name>Fe</name>
        <dbReference type="ChEBI" id="CHEBI:18248"/>
    </ligandPart>
</feature>
<dbReference type="Pfam" id="PF00067">
    <property type="entry name" value="p450"/>
    <property type="match status" value="1"/>
</dbReference>
<protein>
    <submittedName>
        <fullName evidence="8">Related to pisatin demethylase</fullName>
    </submittedName>
</protein>
<keyword evidence="4 6" id="KW-0479">Metal-binding</keyword>
<comment type="similarity">
    <text evidence="2 7">Belongs to the cytochrome P450 family.</text>
</comment>
<dbReference type="Gene3D" id="1.10.630.10">
    <property type="entry name" value="Cytochrome P450"/>
    <property type="match status" value="1"/>
</dbReference>
<sequence>MVRVRPNEVWFDSEEALKLIYNPVSGFEKSDFYLATVLTKPRVDWWLQPHFPDTLDLLSERDRKRYRLQRRLIGPVYTIANIKKYEKAIDGVIARTIAQIQSLDGASVDLKEWMHIIAVECLGAAVLSWSPGLLQKKTDGGSGGHGYLGWRKKSVFGLFPTIVLLDCLSKHLARPFVLLWNLGYAPPPNFKPFFTGIQRQTKRRLIQLAKGQKLPHKDVFGDLIDVHREKPEFTLDYLKRMTITNFGAGHETMASTLTSAVAMIASHPEVYSRVAEEVGQASKPSKYDNAVRLSYTSASIKESQRLHPVIGMSLSRKVPSSGMTIQGTRFPPGTTVGCCPISLHRNPDIFGVDPDEFIPDRWLEAEDSRRMERSSLIWGGGSRTCPGRQLAELVVLKVITALFEKFYIEVEVPPEDEMPVYFMSMMSGVRARFLERGGAGDGDGREDAEGGYTE</sequence>
<keyword evidence="7" id="KW-0560">Oxidoreductase</keyword>
<dbReference type="InterPro" id="IPR036396">
    <property type="entry name" value="Cyt_P450_sf"/>
</dbReference>
<comment type="caution">
    <text evidence="8">The sequence shown here is derived from an EMBL/GenBank/DDBJ whole genome shotgun (WGS) entry which is preliminary data.</text>
</comment>
<evidence type="ECO:0000256" key="5">
    <source>
        <dbReference type="ARBA" id="ARBA00023004"/>
    </source>
</evidence>
<evidence type="ECO:0000256" key="2">
    <source>
        <dbReference type="ARBA" id="ARBA00010617"/>
    </source>
</evidence>
<dbReference type="PROSITE" id="PS00086">
    <property type="entry name" value="CYTOCHROME_P450"/>
    <property type="match status" value="1"/>
</dbReference>
<dbReference type="PANTHER" id="PTHR24305:SF232">
    <property type="entry name" value="P450, PUTATIVE (EUROFUNG)-RELATED"/>
    <property type="match status" value="1"/>
</dbReference>
<dbReference type="InterPro" id="IPR017972">
    <property type="entry name" value="Cyt_P450_CS"/>
</dbReference>
<evidence type="ECO:0000256" key="6">
    <source>
        <dbReference type="PIRSR" id="PIRSR602401-1"/>
    </source>
</evidence>
<evidence type="ECO:0000256" key="7">
    <source>
        <dbReference type="RuleBase" id="RU000461"/>
    </source>
</evidence>
<keyword evidence="9" id="KW-1185">Reference proteome</keyword>
<evidence type="ECO:0000313" key="9">
    <source>
        <dbReference type="Proteomes" id="UP001187682"/>
    </source>
</evidence>
<dbReference type="GO" id="GO:0004497">
    <property type="term" value="F:monooxygenase activity"/>
    <property type="evidence" value="ECO:0007669"/>
    <property type="project" value="UniProtKB-KW"/>
</dbReference>
<keyword evidence="5 6" id="KW-0408">Iron</keyword>
<dbReference type="InterPro" id="IPR001128">
    <property type="entry name" value="Cyt_P450"/>
</dbReference>
<dbReference type="PRINTS" id="PR00463">
    <property type="entry name" value="EP450I"/>
</dbReference>